<feature type="disulfide bond" evidence="5">
    <location>
        <begin position="487"/>
        <end position="530"/>
    </location>
</feature>
<dbReference type="InterPro" id="IPR051503">
    <property type="entry name" value="ComplSys_Reg/VirEntry_Med"/>
</dbReference>
<organism evidence="9 10">
    <name type="scientific">Sinocyclocheilus grahami</name>
    <name type="common">Dianchi golden-line fish</name>
    <name type="synonym">Barbus grahami</name>
    <dbReference type="NCBI Taxonomy" id="75366"/>
    <lineage>
        <taxon>Eukaryota</taxon>
        <taxon>Metazoa</taxon>
        <taxon>Chordata</taxon>
        <taxon>Craniata</taxon>
        <taxon>Vertebrata</taxon>
        <taxon>Euteleostomi</taxon>
        <taxon>Actinopterygii</taxon>
        <taxon>Neopterygii</taxon>
        <taxon>Teleostei</taxon>
        <taxon>Ostariophysi</taxon>
        <taxon>Cypriniformes</taxon>
        <taxon>Cyprinidae</taxon>
        <taxon>Cyprininae</taxon>
        <taxon>Sinocyclocheilus</taxon>
    </lineage>
</organism>
<dbReference type="Proteomes" id="UP000472262">
    <property type="component" value="Unassembled WGS sequence"/>
</dbReference>
<dbReference type="InterPro" id="IPR035976">
    <property type="entry name" value="Sushi/SCR/CCP_sf"/>
</dbReference>
<proteinExistence type="predicted"/>
<keyword evidence="6" id="KW-0472">Membrane</keyword>
<sequence length="630" mass="72580">MRVPVQIISFSCFLLPLCKVKVRCLREDIKYENTEPVEKASYADGETVRVNCITGYTGLYRLKCEKGEWKKSIERPCAKRRCSHPGDTPNGDFKLIEGTEYVFGTTVVYNCKKGYEMASRINHRTCRAQGWDNVVPVCEVQLFLFNHLDRLHLREKERIIQSWFISSYHYFYIIMSCTEVTCELKSTTYGVKKIKPAGTTIFRAGESVEITCSEKHWFFGTKVTSRSFTCKDNGEWDYEPVCAEITCETPYDQHVYYPSYYFSGDKKLGAIKSYSCESGYRKTAEEVTCTRDGWTPKPLCAEMMCDPPRIPNAEIVGGQRINYKIGSRIEYKCRSGFEPEEPVQITCDSQGQWTGIQQCTDGICQEQELKNTEILFGFPSFTSPYKPGHILVFRCTDDNMSFFGQNAIKCQTDGRWNYPYPQCGGTVQCSQPTNLQFVTLSDKKTEYSNFEILTYTCNKPYNEIPRGVLMCQNGKWNGTFDCKSKICPPPPYLQHGDYSINSTKDEVITAVSYTCQSYYVITKQQDVYKCVDGKWETPPKCLRPCEIDDIVKKYNLQLPKEKVYIRHAEKYRLNCSDGWNTGSKMKAYVDVSCSNGNLQIDKSCEYNCFSLFQILFSVYIHICVFVFFVR</sequence>
<evidence type="ECO:0000256" key="4">
    <source>
        <dbReference type="ARBA" id="ARBA00023157"/>
    </source>
</evidence>
<feature type="domain" description="Sushi" evidence="8">
    <location>
        <begin position="180"/>
        <end position="244"/>
    </location>
</feature>
<feature type="signal peptide" evidence="7">
    <location>
        <begin position="1"/>
        <end position="24"/>
    </location>
</feature>
<evidence type="ECO:0000313" key="9">
    <source>
        <dbReference type="Ensembl" id="ENSSGRP00000073979.1"/>
    </source>
</evidence>
<reference evidence="9" key="1">
    <citation type="submission" date="2025-08" db="UniProtKB">
        <authorList>
            <consortium name="Ensembl"/>
        </authorList>
    </citation>
    <scope>IDENTIFICATION</scope>
</reference>
<evidence type="ECO:0000256" key="5">
    <source>
        <dbReference type="PROSITE-ProRule" id="PRU00302"/>
    </source>
</evidence>
<evidence type="ECO:0000256" key="6">
    <source>
        <dbReference type="SAM" id="Phobius"/>
    </source>
</evidence>
<dbReference type="OMA" id="PRHATIQ"/>
<evidence type="ECO:0000256" key="3">
    <source>
        <dbReference type="ARBA" id="ARBA00022729"/>
    </source>
</evidence>
<evidence type="ECO:0000256" key="7">
    <source>
        <dbReference type="SAM" id="SignalP"/>
    </source>
</evidence>
<keyword evidence="6" id="KW-1133">Transmembrane helix</keyword>
<comment type="subcellular location">
    <subcellularLocation>
        <location evidence="1">Virion</location>
    </subcellularLocation>
</comment>
<feature type="transmembrane region" description="Helical" evidence="6">
    <location>
        <begin position="609"/>
        <end position="629"/>
    </location>
</feature>
<feature type="domain" description="Sushi" evidence="8">
    <location>
        <begin position="303"/>
        <end position="361"/>
    </location>
</feature>
<evidence type="ECO:0000259" key="8">
    <source>
        <dbReference type="PROSITE" id="PS50923"/>
    </source>
</evidence>
<dbReference type="AlphaFoldDB" id="A0A672QDS1"/>
<dbReference type="Gene3D" id="2.10.70.10">
    <property type="entry name" value="Complement Module, domain 1"/>
    <property type="match status" value="7"/>
</dbReference>
<keyword evidence="10" id="KW-1185">Reference proteome</keyword>
<feature type="chain" id="PRO_5025416794" evidence="7">
    <location>
        <begin position="25"/>
        <end position="630"/>
    </location>
</feature>
<dbReference type="Ensembl" id="ENSSGRT00000078760.1">
    <property type="protein sequence ID" value="ENSSGRP00000073979.1"/>
    <property type="gene ID" value="ENSSGRG00000037601.1"/>
</dbReference>
<comment type="caution">
    <text evidence="5">Lacks conserved residue(s) required for the propagation of feature annotation.</text>
</comment>
<dbReference type="SUPFAM" id="SSF57535">
    <property type="entry name" value="Complement control module/SCR domain"/>
    <property type="match status" value="7"/>
</dbReference>
<keyword evidence="3 7" id="KW-0732">Signal</keyword>
<dbReference type="PROSITE" id="PS50923">
    <property type="entry name" value="SUSHI"/>
    <property type="match status" value="7"/>
</dbReference>
<dbReference type="InParanoid" id="A0A672QDS1"/>
<dbReference type="SMART" id="SM00032">
    <property type="entry name" value="CCP"/>
    <property type="match status" value="8"/>
</dbReference>
<dbReference type="InterPro" id="IPR000436">
    <property type="entry name" value="Sushi_SCR_CCP_dom"/>
</dbReference>
<dbReference type="PANTHER" id="PTHR45785:SF2">
    <property type="entry name" value="COMPLEMENT FACTOR H-RELATED"/>
    <property type="match status" value="1"/>
</dbReference>
<dbReference type="CDD" id="cd00033">
    <property type="entry name" value="CCP"/>
    <property type="match status" value="4"/>
</dbReference>
<dbReference type="Pfam" id="PF00084">
    <property type="entry name" value="Sushi"/>
    <property type="match status" value="6"/>
</dbReference>
<feature type="domain" description="Sushi" evidence="8">
    <location>
        <begin position="427"/>
        <end position="484"/>
    </location>
</feature>
<feature type="domain" description="Sushi" evidence="8">
    <location>
        <begin position="80"/>
        <end position="140"/>
    </location>
</feature>
<dbReference type="PANTHER" id="PTHR45785">
    <property type="entry name" value="COMPLEMENT FACTOR H-RELATED"/>
    <property type="match status" value="1"/>
</dbReference>
<accession>A0A672QDS1</accession>
<feature type="domain" description="Sushi" evidence="8">
    <location>
        <begin position="485"/>
        <end position="543"/>
    </location>
</feature>
<feature type="domain" description="Sushi" evidence="8">
    <location>
        <begin position="245"/>
        <end position="302"/>
    </location>
</feature>
<evidence type="ECO:0000313" key="10">
    <source>
        <dbReference type="Proteomes" id="UP000472262"/>
    </source>
</evidence>
<protein>
    <submittedName>
        <fullName evidence="9">Complement factor H like 1</fullName>
    </submittedName>
</protein>
<keyword evidence="6" id="KW-0812">Transmembrane</keyword>
<feature type="domain" description="Sushi" evidence="8">
    <location>
        <begin position="362"/>
        <end position="425"/>
    </location>
</feature>
<name>A0A672QDS1_SINGR</name>
<evidence type="ECO:0000256" key="2">
    <source>
        <dbReference type="ARBA" id="ARBA00022659"/>
    </source>
</evidence>
<keyword evidence="2 5" id="KW-0768">Sushi</keyword>
<keyword evidence="4 5" id="KW-1015">Disulfide bond</keyword>
<reference evidence="9" key="2">
    <citation type="submission" date="2025-09" db="UniProtKB">
        <authorList>
            <consortium name="Ensembl"/>
        </authorList>
    </citation>
    <scope>IDENTIFICATION</scope>
</reference>
<feature type="disulfide bond" evidence="5">
    <location>
        <begin position="111"/>
        <end position="138"/>
    </location>
</feature>
<evidence type="ECO:0000256" key="1">
    <source>
        <dbReference type="ARBA" id="ARBA00004328"/>
    </source>
</evidence>